<dbReference type="AlphaFoldDB" id="A0AAD4RDJ8"/>
<name>A0AAD4RDJ8_9BILA</name>
<reference evidence="1" key="1">
    <citation type="submission" date="2022-01" db="EMBL/GenBank/DDBJ databases">
        <title>Genome Sequence Resource for Two Populations of Ditylenchus destructor, the Migratory Endoparasitic Phytonematode.</title>
        <authorList>
            <person name="Zhang H."/>
            <person name="Lin R."/>
            <person name="Xie B."/>
        </authorList>
    </citation>
    <scope>NUCLEOTIDE SEQUENCE</scope>
    <source>
        <strain evidence="1">BazhouSP</strain>
    </source>
</reference>
<organism evidence="1 2">
    <name type="scientific">Ditylenchus destructor</name>
    <dbReference type="NCBI Taxonomy" id="166010"/>
    <lineage>
        <taxon>Eukaryota</taxon>
        <taxon>Metazoa</taxon>
        <taxon>Ecdysozoa</taxon>
        <taxon>Nematoda</taxon>
        <taxon>Chromadorea</taxon>
        <taxon>Rhabditida</taxon>
        <taxon>Tylenchina</taxon>
        <taxon>Tylenchomorpha</taxon>
        <taxon>Sphaerularioidea</taxon>
        <taxon>Anguinidae</taxon>
        <taxon>Anguininae</taxon>
        <taxon>Ditylenchus</taxon>
    </lineage>
</organism>
<keyword evidence="2" id="KW-1185">Reference proteome</keyword>
<dbReference type="EMBL" id="JAKKPZ010000001">
    <property type="protein sequence ID" value="KAI1728645.1"/>
    <property type="molecule type" value="Genomic_DNA"/>
</dbReference>
<sequence>MIDIAEIAVLSTIFLYSWSLTFSCTRRRHKGDAKVVNDTGKVNEKILNKHANDKLPASSENMVDVKSLEVVATLEQKSYEDKPSGKP</sequence>
<gene>
    <name evidence="1" type="ORF">DdX_00842</name>
</gene>
<accession>A0AAD4RDJ8</accession>
<comment type="caution">
    <text evidence="1">The sequence shown here is derived from an EMBL/GenBank/DDBJ whole genome shotgun (WGS) entry which is preliminary data.</text>
</comment>
<protein>
    <submittedName>
        <fullName evidence="1">Uncharacterized protein</fullName>
    </submittedName>
</protein>
<proteinExistence type="predicted"/>
<evidence type="ECO:0000313" key="1">
    <source>
        <dbReference type="EMBL" id="KAI1728645.1"/>
    </source>
</evidence>
<evidence type="ECO:0000313" key="2">
    <source>
        <dbReference type="Proteomes" id="UP001201812"/>
    </source>
</evidence>
<dbReference type="Proteomes" id="UP001201812">
    <property type="component" value="Unassembled WGS sequence"/>
</dbReference>